<evidence type="ECO:0000313" key="3">
    <source>
        <dbReference type="EMBL" id="KPK73898.1"/>
    </source>
</evidence>
<reference evidence="3 4" key="1">
    <citation type="journal article" date="2015" name="Microbiome">
        <title>Genomic resolution of linkages in carbon, nitrogen, and sulfur cycling among widespread estuary sediment bacteria.</title>
        <authorList>
            <person name="Baker B.J."/>
            <person name="Lazar C.S."/>
            <person name="Teske A.P."/>
            <person name="Dick G.J."/>
        </authorList>
    </citation>
    <scope>NUCLEOTIDE SEQUENCE [LARGE SCALE GENOMIC DNA]</scope>
    <source>
        <strain evidence="3">SM23_60</strain>
    </source>
</reference>
<dbReference type="SMART" id="SM01152">
    <property type="entry name" value="DUF167"/>
    <property type="match status" value="1"/>
</dbReference>
<dbReference type="PANTHER" id="PTHR13420:SF7">
    <property type="entry name" value="UPF0235 PROTEIN C15ORF40"/>
    <property type="match status" value="1"/>
</dbReference>
<accession>A0A0S8GQI9</accession>
<proteinExistence type="inferred from homology"/>
<dbReference type="HAMAP" id="MF_00634">
    <property type="entry name" value="UPF0235"/>
    <property type="match status" value="1"/>
</dbReference>
<dbReference type="Pfam" id="PF02594">
    <property type="entry name" value="DUF167"/>
    <property type="match status" value="1"/>
</dbReference>
<dbReference type="SUPFAM" id="SSF69786">
    <property type="entry name" value="YggU-like"/>
    <property type="match status" value="1"/>
</dbReference>
<dbReference type="GO" id="GO:0005737">
    <property type="term" value="C:cytoplasm"/>
    <property type="evidence" value="ECO:0007669"/>
    <property type="project" value="TreeGrafter"/>
</dbReference>
<protein>
    <recommendedName>
        <fullName evidence="2">UPF0235 protein AMJ87_00175</fullName>
    </recommendedName>
</protein>
<comment type="similarity">
    <text evidence="1 2">Belongs to the UPF0235 family.</text>
</comment>
<evidence type="ECO:0000313" key="4">
    <source>
        <dbReference type="Proteomes" id="UP000051096"/>
    </source>
</evidence>
<gene>
    <name evidence="3" type="ORF">AMJ87_00175</name>
</gene>
<dbReference type="Gene3D" id="3.30.1200.10">
    <property type="entry name" value="YggU-like"/>
    <property type="match status" value="1"/>
</dbReference>
<dbReference type="EMBL" id="LJUO01000001">
    <property type="protein sequence ID" value="KPK73898.1"/>
    <property type="molecule type" value="Genomic_DNA"/>
</dbReference>
<dbReference type="PANTHER" id="PTHR13420">
    <property type="entry name" value="UPF0235 PROTEIN C15ORF40"/>
    <property type="match status" value="1"/>
</dbReference>
<dbReference type="Proteomes" id="UP000051096">
    <property type="component" value="Unassembled WGS sequence"/>
</dbReference>
<sequence length="73" mass="8347">MLVKVHVVPRSKKVEIEELAEKCLRVRLLSPPIDGRANSELIGLLARYYKKSKSAVKIKKGFRSRNKLIEVTD</sequence>
<name>A0A0S8GQI9_UNCW3</name>
<dbReference type="InterPro" id="IPR036591">
    <property type="entry name" value="YggU-like_sf"/>
</dbReference>
<evidence type="ECO:0000256" key="1">
    <source>
        <dbReference type="ARBA" id="ARBA00010364"/>
    </source>
</evidence>
<evidence type="ECO:0000256" key="2">
    <source>
        <dbReference type="HAMAP-Rule" id="MF_00634"/>
    </source>
</evidence>
<dbReference type="InterPro" id="IPR003746">
    <property type="entry name" value="DUF167"/>
</dbReference>
<dbReference type="AlphaFoldDB" id="A0A0S8GQI9"/>
<organism evidence="3 4">
    <name type="scientific">candidate division WOR_3 bacterium SM23_60</name>
    <dbReference type="NCBI Taxonomy" id="1703780"/>
    <lineage>
        <taxon>Bacteria</taxon>
        <taxon>Bacteria division WOR-3</taxon>
    </lineage>
</organism>
<dbReference type="NCBIfam" id="TIGR00251">
    <property type="entry name" value="DUF167 family protein"/>
    <property type="match status" value="1"/>
</dbReference>
<comment type="caution">
    <text evidence="3">The sequence shown here is derived from an EMBL/GenBank/DDBJ whole genome shotgun (WGS) entry which is preliminary data.</text>
</comment>